<dbReference type="EMBL" id="BAABDH010000015">
    <property type="protein sequence ID" value="GAA3923243.1"/>
    <property type="molecule type" value="Genomic_DNA"/>
</dbReference>
<name>A0ABP7MHG2_9BACT</name>
<evidence type="ECO:0000313" key="1">
    <source>
        <dbReference type="EMBL" id="GAA3923243.1"/>
    </source>
</evidence>
<protein>
    <submittedName>
        <fullName evidence="1">Uncharacterized protein</fullName>
    </submittedName>
</protein>
<dbReference type="Proteomes" id="UP001499909">
    <property type="component" value="Unassembled WGS sequence"/>
</dbReference>
<keyword evidence="2" id="KW-1185">Reference proteome</keyword>
<sequence length="86" mass="9983">MSQFLPDEESMTEIFGAHMARGMRFEFEPAPYFHGYALKVRMGAGSDVVPMLPLPEDEMQTPEDARAWLEHLRDTMMGRFMRTIEL</sequence>
<proteinExistence type="predicted"/>
<reference evidence="2" key="1">
    <citation type="journal article" date="2019" name="Int. J. Syst. Evol. Microbiol.">
        <title>The Global Catalogue of Microorganisms (GCM) 10K type strain sequencing project: providing services to taxonomists for standard genome sequencing and annotation.</title>
        <authorList>
            <consortium name="The Broad Institute Genomics Platform"/>
            <consortium name="The Broad Institute Genome Sequencing Center for Infectious Disease"/>
            <person name="Wu L."/>
            <person name="Ma J."/>
        </authorList>
    </citation>
    <scope>NUCLEOTIDE SEQUENCE [LARGE SCALE GENOMIC DNA]</scope>
    <source>
        <strain evidence="2">JCM 17214</strain>
    </source>
</reference>
<organism evidence="1 2">
    <name type="scientific">Hymenobacter algoricola</name>
    <dbReference type="NCBI Taxonomy" id="486267"/>
    <lineage>
        <taxon>Bacteria</taxon>
        <taxon>Pseudomonadati</taxon>
        <taxon>Bacteroidota</taxon>
        <taxon>Cytophagia</taxon>
        <taxon>Cytophagales</taxon>
        <taxon>Hymenobacteraceae</taxon>
        <taxon>Hymenobacter</taxon>
    </lineage>
</organism>
<dbReference type="RefSeq" id="WP_345110106.1">
    <property type="nucleotide sequence ID" value="NZ_BAABDH010000015.1"/>
</dbReference>
<accession>A0ABP7MHG2</accession>
<gene>
    <name evidence="1" type="ORF">GCM10022406_06800</name>
</gene>
<evidence type="ECO:0000313" key="2">
    <source>
        <dbReference type="Proteomes" id="UP001499909"/>
    </source>
</evidence>
<comment type="caution">
    <text evidence="1">The sequence shown here is derived from an EMBL/GenBank/DDBJ whole genome shotgun (WGS) entry which is preliminary data.</text>
</comment>